<comment type="caution">
    <text evidence="6">The sequence shown here is derived from an EMBL/GenBank/DDBJ whole genome shotgun (WGS) entry which is preliminary data.</text>
</comment>
<evidence type="ECO:0000256" key="2">
    <source>
        <dbReference type="ARBA" id="ARBA00023136"/>
    </source>
</evidence>
<dbReference type="OrthoDB" id="9782229at2"/>
<evidence type="ECO:0000256" key="3">
    <source>
        <dbReference type="ARBA" id="ARBA00023237"/>
    </source>
</evidence>
<dbReference type="AlphaFoldDB" id="A0A318D570"/>
<dbReference type="Proteomes" id="UP000247689">
    <property type="component" value="Unassembled WGS sequence"/>
</dbReference>
<evidence type="ECO:0000256" key="4">
    <source>
        <dbReference type="PROSITE-ProRule" id="PRU00473"/>
    </source>
</evidence>
<protein>
    <recommendedName>
        <fullName evidence="5">OmpA-like domain-containing protein</fullName>
    </recommendedName>
</protein>
<dbReference type="EMBL" id="QICH01000001">
    <property type="protein sequence ID" value="PXF64386.1"/>
    <property type="molecule type" value="Genomic_DNA"/>
</dbReference>
<dbReference type="SUPFAM" id="SSF103088">
    <property type="entry name" value="OmpA-like"/>
    <property type="match status" value="1"/>
</dbReference>
<accession>A0A318D570</accession>
<comment type="subcellular location">
    <subcellularLocation>
        <location evidence="1">Cell outer membrane</location>
    </subcellularLocation>
</comment>
<reference evidence="6 7" key="1">
    <citation type="submission" date="2018-05" db="EMBL/GenBank/DDBJ databases">
        <title>Kangiella spongicola genome sequence.</title>
        <authorList>
            <person name="Maclea K.S."/>
            <person name="Goen A.E."/>
            <person name="Kelley C."/>
            <person name="Underriner A."/>
            <person name="Silverwood T."/>
            <person name="Trachtenberg A.M."/>
        </authorList>
    </citation>
    <scope>NUCLEOTIDE SEQUENCE [LARGE SCALE GENOMIC DNA]</scope>
    <source>
        <strain evidence="6 7">ATCC BAA-2076</strain>
    </source>
</reference>
<organism evidence="6 7">
    <name type="scientific">Kangiella spongicola</name>
    <dbReference type="NCBI Taxonomy" id="796379"/>
    <lineage>
        <taxon>Bacteria</taxon>
        <taxon>Pseudomonadati</taxon>
        <taxon>Pseudomonadota</taxon>
        <taxon>Gammaproteobacteria</taxon>
        <taxon>Kangiellales</taxon>
        <taxon>Kangiellaceae</taxon>
        <taxon>Kangiella</taxon>
    </lineage>
</organism>
<evidence type="ECO:0000313" key="7">
    <source>
        <dbReference type="Proteomes" id="UP000247689"/>
    </source>
</evidence>
<dbReference type="InterPro" id="IPR036737">
    <property type="entry name" value="OmpA-like_sf"/>
</dbReference>
<dbReference type="InterPro" id="IPR006665">
    <property type="entry name" value="OmpA-like"/>
</dbReference>
<dbReference type="CDD" id="cd07185">
    <property type="entry name" value="OmpA_C-like"/>
    <property type="match status" value="1"/>
</dbReference>
<sequence length="221" mass="25010">MNPVTGINMRVFLLALVAVVSLSGCQFLKETFSFGPMTEEERYLAKKRKSEASKTFVYQKEVVSAEEYMKIIDSSFYRNFINEEQIQVIRYADSEFYDVTLRLKGKDVFRTDSEVLTSNAKDLLDRISSLLNVYDKSTVTVVGFTDNVGSAKYNLKLSKNRAESVLSNLVLRGIDIERLKACGLGEKKPIASNATAEGRAKNRRVELHISTYFDGRECLQP</sequence>
<keyword evidence="2 4" id="KW-0472">Membrane</keyword>
<evidence type="ECO:0000313" key="6">
    <source>
        <dbReference type="EMBL" id="PXF64386.1"/>
    </source>
</evidence>
<proteinExistence type="predicted"/>
<dbReference type="InterPro" id="IPR050330">
    <property type="entry name" value="Bact_OuterMem_StrucFunc"/>
</dbReference>
<dbReference type="Gene3D" id="3.30.1330.60">
    <property type="entry name" value="OmpA-like domain"/>
    <property type="match status" value="1"/>
</dbReference>
<dbReference type="InterPro" id="IPR006664">
    <property type="entry name" value="OMP_bac"/>
</dbReference>
<name>A0A318D570_9GAMM</name>
<dbReference type="PRINTS" id="PR01021">
    <property type="entry name" value="OMPADOMAIN"/>
</dbReference>
<dbReference type="PANTHER" id="PTHR30329">
    <property type="entry name" value="STATOR ELEMENT OF FLAGELLAR MOTOR COMPLEX"/>
    <property type="match status" value="1"/>
</dbReference>
<dbReference type="PROSITE" id="PS51123">
    <property type="entry name" value="OMPA_2"/>
    <property type="match status" value="1"/>
</dbReference>
<evidence type="ECO:0000256" key="1">
    <source>
        <dbReference type="ARBA" id="ARBA00004442"/>
    </source>
</evidence>
<keyword evidence="7" id="KW-1185">Reference proteome</keyword>
<dbReference type="PANTHER" id="PTHR30329:SF21">
    <property type="entry name" value="LIPOPROTEIN YIAD-RELATED"/>
    <property type="match status" value="1"/>
</dbReference>
<keyword evidence="3" id="KW-0998">Cell outer membrane</keyword>
<gene>
    <name evidence="6" type="ORF">DL796_04400</name>
</gene>
<dbReference type="Pfam" id="PF00691">
    <property type="entry name" value="OmpA"/>
    <property type="match status" value="1"/>
</dbReference>
<evidence type="ECO:0000259" key="5">
    <source>
        <dbReference type="PROSITE" id="PS51123"/>
    </source>
</evidence>
<dbReference type="GO" id="GO:0009279">
    <property type="term" value="C:cell outer membrane"/>
    <property type="evidence" value="ECO:0007669"/>
    <property type="project" value="UniProtKB-SubCell"/>
</dbReference>
<feature type="domain" description="OmpA-like" evidence="5">
    <location>
        <begin position="96"/>
        <end position="213"/>
    </location>
</feature>